<dbReference type="PANTHER" id="PTHR31286">
    <property type="entry name" value="GLYCINE-RICH CELL WALL STRUCTURAL PROTEIN 1.8-LIKE"/>
    <property type="match status" value="1"/>
</dbReference>
<reference evidence="3 4" key="1">
    <citation type="submission" date="2018-04" db="EMBL/GenBank/DDBJ databases">
        <authorList>
            <person name="Vogel A."/>
        </authorList>
    </citation>
    <scope>NUCLEOTIDE SEQUENCE [LARGE SCALE GENOMIC DNA]</scope>
</reference>
<dbReference type="OrthoDB" id="990360at2759"/>
<evidence type="ECO:0000313" key="4">
    <source>
        <dbReference type="Proteomes" id="UP000595140"/>
    </source>
</evidence>
<dbReference type="Pfam" id="PF14392">
    <property type="entry name" value="zf-CCHC_4"/>
    <property type="match status" value="1"/>
</dbReference>
<dbReference type="AlphaFoldDB" id="A0A484N209"/>
<dbReference type="InterPro" id="IPR025558">
    <property type="entry name" value="DUF4283"/>
</dbReference>
<evidence type="ECO:0000259" key="1">
    <source>
        <dbReference type="Pfam" id="PF14111"/>
    </source>
</evidence>
<dbReference type="PANTHER" id="PTHR31286:SF153">
    <property type="entry name" value="DUF4283 DOMAIN PROTEIN"/>
    <property type="match status" value="1"/>
</dbReference>
<feature type="domain" description="Zinc knuckle CX2CX4HX4C" evidence="2">
    <location>
        <begin position="178"/>
        <end position="225"/>
    </location>
</feature>
<evidence type="ECO:0008006" key="5">
    <source>
        <dbReference type="Google" id="ProtNLM"/>
    </source>
</evidence>
<evidence type="ECO:0000259" key="2">
    <source>
        <dbReference type="Pfam" id="PF14392"/>
    </source>
</evidence>
<gene>
    <name evidence="3" type="ORF">CCAM_LOCUS36084</name>
</gene>
<accession>A0A484N209</accession>
<protein>
    <recommendedName>
        <fullName evidence="5">CCHC-type domain-containing protein</fullName>
    </recommendedName>
</protein>
<evidence type="ECO:0000313" key="3">
    <source>
        <dbReference type="EMBL" id="VFQ94308.1"/>
    </source>
</evidence>
<keyword evidence="4" id="KW-1185">Reference proteome</keyword>
<feature type="domain" description="DUF4283" evidence="1">
    <location>
        <begin position="39"/>
        <end position="116"/>
    </location>
</feature>
<sequence>MEEAQEHVGIGSLSLGDDGDEGIVFTDIDDCAKEPTVVFDSCLVGRFLTERPVNFVAMKNTMASLWRPEEGMTAREMGDGLYVFQFGAEVELKRVLDMCPWTFNNQLLILDRLDGHKDPRDVPLHHMFIWVQVHGLRRGFFSDRVAQRLDAEIGEFMESDPKNYSNPWATYLRIRVKVDVRKPLRKGTKMKKEGEEWFHVSFAYERLPTFCFVCGCLGHGERFCPAVLKNWGQEITRNYGPELRAQSRKPVNSIGSKWLRDELPVHKKETEPGSTAMGIHQSKLTACTQLSSKACETKERQIVLEGGAMQMAAMVISDPKKRKVLIEERENPGQHQSMKT</sequence>
<name>A0A484N209_9ASTE</name>
<proteinExistence type="predicted"/>
<organism evidence="3 4">
    <name type="scientific">Cuscuta campestris</name>
    <dbReference type="NCBI Taxonomy" id="132261"/>
    <lineage>
        <taxon>Eukaryota</taxon>
        <taxon>Viridiplantae</taxon>
        <taxon>Streptophyta</taxon>
        <taxon>Embryophyta</taxon>
        <taxon>Tracheophyta</taxon>
        <taxon>Spermatophyta</taxon>
        <taxon>Magnoliopsida</taxon>
        <taxon>eudicotyledons</taxon>
        <taxon>Gunneridae</taxon>
        <taxon>Pentapetalae</taxon>
        <taxon>asterids</taxon>
        <taxon>lamiids</taxon>
        <taxon>Solanales</taxon>
        <taxon>Convolvulaceae</taxon>
        <taxon>Cuscuteae</taxon>
        <taxon>Cuscuta</taxon>
        <taxon>Cuscuta subgen. Grammica</taxon>
        <taxon>Cuscuta sect. Cleistogrammica</taxon>
    </lineage>
</organism>
<dbReference type="InterPro" id="IPR025836">
    <property type="entry name" value="Zn_knuckle_CX2CX4HX4C"/>
</dbReference>
<dbReference type="Proteomes" id="UP000595140">
    <property type="component" value="Unassembled WGS sequence"/>
</dbReference>
<dbReference type="EMBL" id="OOIL02005264">
    <property type="protein sequence ID" value="VFQ94308.1"/>
    <property type="molecule type" value="Genomic_DNA"/>
</dbReference>
<dbReference type="Pfam" id="PF14111">
    <property type="entry name" value="DUF4283"/>
    <property type="match status" value="1"/>
</dbReference>
<dbReference type="InterPro" id="IPR040256">
    <property type="entry name" value="At4g02000-like"/>
</dbReference>